<feature type="signal peptide" evidence="1">
    <location>
        <begin position="1"/>
        <end position="26"/>
    </location>
</feature>
<feature type="chain" id="PRO_5010665178" evidence="1">
    <location>
        <begin position="27"/>
        <end position="411"/>
    </location>
</feature>
<dbReference type="STRING" id="4096.A0A1U7Y4V3"/>
<protein>
    <submittedName>
        <fullName evidence="4 5">Uncharacterized protein LOC104244445 isoform X1</fullName>
    </submittedName>
</protein>
<reference evidence="4 5" key="2">
    <citation type="submission" date="2025-04" db="UniProtKB">
        <authorList>
            <consortium name="RefSeq"/>
        </authorList>
    </citation>
    <scope>IDENTIFICATION</scope>
    <source>
        <tissue evidence="4 5">Leaf</tissue>
    </source>
</reference>
<keyword evidence="3" id="KW-1185">Reference proteome</keyword>
<gene>
    <name evidence="4 5" type="primary">LOC104244445</name>
</gene>
<proteinExistence type="predicted"/>
<dbReference type="Pfam" id="PF03080">
    <property type="entry name" value="Neprosin"/>
    <property type="match status" value="1"/>
</dbReference>
<dbReference type="RefSeq" id="XP_009798162.1">
    <property type="nucleotide sequence ID" value="XM_009799860.1"/>
</dbReference>
<dbReference type="AlphaFoldDB" id="A0A1U7Y4V3"/>
<dbReference type="PANTHER" id="PTHR31589:SF180">
    <property type="entry name" value="NEPROSIN DOMAIN-CONTAINING PROTEIN"/>
    <property type="match status" value="1"/>
</dbReference>
<reference evidence="3" key="1">
    <citation type="journal article" date="2013" name="Genome Biol.">
        <title>Reference genomes and transcriptomes of Nicotiana sylvestris and Nicotiana tomentosiformis.</title>
        <authorList>
            <person name="Sierro N."/>
            <person name="Battey J.N."/>
            <person name="Ouadi S."/>
            <person name="Bovet L."/>
            <person name="Goepfert S."/>
            <person name="Bakaher N."/>
            <person name="Peitsch M.C."/>
            <person name="Ivanov N.V."/>
        </authorList>
    </citation>
    <scope>NUCLEOTIDE SEQUENCE [LARGE SCALE GENOMIC DNA]</scope>
</reference>
<dbReference type="InterPro" id="IPR053168">
    <property type="entry name" value="Glutamic_endopeptidase"/>
</dbReference>
<dbReference type="OrthoDB" id="1263143at2759"/>
<keyword evidence="1" id="KW-0732">Signal</keyword>
<dbReference type="eggNOG" id="ENOG502RY8N">
    <property type="taxonomic scope" value="Eukaryota"/>
</dbReference>
<evidence type="ECO:0000313" key="4">
    <source>
        <dbReference type="RefSeq" id="XP_009798162.1"/>
    </source>
</evidence>
<dbReference type="GeneID" id="104244445"/>
<name>A0A1U7Y4V3_NICSY</name>
<dbReference type="InterPro" id="IPR025521">
    <property type="entry name" value="Neprosin_propep"/>
</dbReference>
<sequence>MLIRQRIVQKTLLVLYFLLSYNGVQGENKLSKLEYSELEKQLKLLNKPAVKTIKTKYGDTYDCVNFYKQPAFDHPLLKNHDFHPKIKPTLARTLQNSDTSAANESSGIWLKERGCPFGTVPIKRITKDDLIRQRHIPPPEAIAYEAPLSNTNNSSDPKRSYISSQGYKLAIVQIPNDPNNKFAGAGMSASLWNPRIESPQHTTCRLKIQKGSDSLQAGWRVDPTLYGDTKTRFFVHFQAGNTHCFNTLCPGFVIVSSKYPVDGVFDPVTQRGDKKVLEIAMFIERDLANGNWWLLFGESNEQVGFWPQRIFNNLASFATSVEWGGVAYSPPGVSEPPMGSSCFPIGDPNYDAYCRRLNVLNDNGETVDIDKTTVRVDDSDRYGVMDVPHWRGGKYQHMAFYGGPGGFETLC</sequence>
<dbReference type="Gene3D" id="3.90.1320.10">
    <property type="entry name" value="Outer-capsid protein sigma 3, large lobe"/>
    <property type="match status" value="1"/>
</dbReference>
<dbReference type="InterPro" id="IPR004314">
    <property type="entry name" value="Neprosin"/>
</dbReference>
<evidence type="ECO:0000259" key="2">
    <source>
        <dbReference type="PROSITE" id="PS52045"/>
    </source>
</evidence>
<feature type="domain" description="Neprosin PEP catalytic" evidence="2">
    <location>
        <begin position="162"/>
        <end position="411"/>
    </location>
</feature>
<dbReference type="RefSeq" id="XP_009798163.1">
    <property type="nucleotide sequence ID" value="XM_009799861.1"/>
</dbReference>
<evidence type="ECO:0000313" key="5">
    <source>
        <dbReference type="RefSeq" id="XP_009798163.1"/>
    </source>
</evidence>
<organism evidence="3 5">
    <name type="scientific">Nicotiana sylvestris</name>
    <name type="common">Wood tobacco</name>
    <name type="synonym">South American tobacco</name>
    <dbReference type="NCBI Taxonomy" id="4096"/>
    <lineage>
        <taxon>Eukaryota</taxon>
        <taxon>Viridiplantae</taxon>
        <taxon>Streptophyta</taxon>
        <taxon>Embryophyta</taxon>
        <taxon>Tracheophyta</taxon>
        <taxon>Spermatophyta</taxon>
        <taxon>Magnoliopsida</taxon>
        <taxon>eudicotyledons</taxon>
        <taxon>Gunneridae</taxon>
        <taxon>Pentapetalae</taxon>
        <taxon>asterids</taxon>
        <taxon>lamiids</taxon>
        <taxon>Solanales</taxon>
        <taxon>Solanaceae</taxon>
        <taxon>Nicotianoideae</taxon>
        <taxon>Nicotianeae</taxon>
        <taxon>Nicotiana</taxon>
    </lineage>
</organism>
<evidence type="ECO:0000313" key="3">
    <source>
        <dbReference type="Proteomes" id="UP000189701"/>
    </source>
</evidence>
<accession>A0A1U7Y4V3</accession>
<dbReference type="KEGG" id="nsy:104244445"/>
<evidence type="ECO:0000256" key="1">
    <source>
        <dbReference type="SAM" id="SignalP"/>
    </source>
</evidence>
<dbReference type="Pfam" id="PF14365">
    <property type="entry name" value="Neprosin_AP"/>
    <property type="match status" value="1"/>
</dbReference>
<dbReference type="PROSITE" id="PS52045">
    <property type="entry name" value="NEPROSIN_PEP_CD"/>
    <property type="match status" value="1"/>
</dbReference>
<dbReference type="Proteomes" id="UP000189701">
    <property type="component" value="Unplaced"/>
</dbReference>
<dbReference type="PANTHER" id="PTHR31589">
    <property type="entry name" value="PROTEIN, PUTATIVE (DUF239)-RELATED-RELATED"/>
    <property type="match status" value="1"/>
</dbReference>